<evidence type="ECO:0000313" key="2">
    <source>
        <dbReference type="Proteomes" id="UP000007800"/>
    </source>
</evidence>
<accession>C5L7U0</accession>
<dbReference type="EMBL" id="GG679922">
    <property type="protein sequence ID" value="EER07204.1"/>
    <property type="molecule type" value="Genomic_DNA"/>
</dbReference>
<dbReference type="RefSeq" id="XP_002775388.1">
    <property type="nucleotide sequence ID" value="XM_002775342.1"/>
</dbReference>
<proteinExistence type="predicted"/>
<organism evidence="2">
    <name type="scientific">Perkinsus marinus (strain ATCC 50983 / TXsc)</name>
    <dbReference type="NCBI Taxonomy" id="423536"/>
    <lineage>
        <taxon>Eukaryota</taxon>
        <taxon>Sar</taxon>
        <taxon>Alveolata</taxon>
        <taxon>Perkinsozoa</taxon>
        <taxon>Perkinsea</taxon>
        <taxon>Perkinsida</taxon>
        <taxon>Perkinsidae</taxon>
        <taxon>Perkinsus</taxon>
    </lineage>
</organism>
<gene>
    <name evidence="1" type="ORF">Pmar_PMAR017856</name>
</gene>
<keyword evidence="2" id="KW-1185">Reference proteome</keyword>
<name>C5L7U0_PERM5</name>
<reference evidence="1 2" key="1">
    <citation type="submission" date="2008-07" db="EMBL/GenBank/DDBJ databases">
        <authorList>
            <person name="El-Sayed N."/>
            <person name="Caler E."/>
            <person name="Inman J."/>
            <person name="Amedeo P."/>
            <person name="Hass B."/>
            <person name="Wortman J."/>
        </authorList>
    </citation>
    <scope>NUCLEOTIDE SEQUENCE [LARGE SCALE GENOMIC DNA]</scope>
    <source>
        <strain evidence="2">ATCC 50983 / TXsc</strain>
    </source>
</reference>
<dbReference type="OrthoDB" id="10254310at2759"/>
<evidence type="ECO:0000313" key="1">
    <source>
        <dbReference type="EMBL" id="EER07204.1"/>
    </source>
</evidence>
<dbReference type="InParanoid" id="C5L7U0"/>
<dbReference type="AlphaFoldDB" id="C5L7U0"/>
<protein>
    <submittedName>
        <fullName evidence="1">Uncharacterized protein</fullName>
    </submittedName>
</protein>
<dbReference type="Proteomes" id="UP000007800">
    <property type="component" value="Unassembled WGS sequence"/>
</dbReference>
<dbReference type="GeneID" id="9059883"/>
<sequence length="95" mass="11043">MVQQSTDRCWVKIRPLPIGLAVCAYTVVDTFRLLVKGWADEEEMVKQQVVILGMRLWAFHQLNSLRDIDDNEPLDATALKREQFPSAISRRMRLN</sequence>